<evidence type="ECO:0000256" key="2">
    <source>
        <dbReference type="ARBA" id="ARBA00022694"/>
    </source>
</evidence>
<name>A0A6J6QU37_9ZZZZ</name>
<dbReference type="PANTHER" id="PTHR11142">
    <property type="entry name" value="PSEUDOURIDYLATE SYNTHASE"/>
    <property type="match status" value="1"/>
</dbReference>
<dbReference type="EMBL" id="CAFBPY010000075">
    <property type="protein sequence ID" value="CAB5037417.1"/>
    <property type="molecule type" value="Genomic_DNA"/>
</dbReference>
<reference evidence="6" key="1">
    <citation type="submission" date="2020-05" db="EMBL/GenBank/DDBJ databases">
        <authorList>
            <person name="Chiriac C."/>
            <person name="Salcher M."/>
            <person name="Ghai R."/>
            <person name="Kavagutti S V."/>
        </authorList>
    </citation>
    <scope>NUCLEOTIDE SEQUENCE</scope>
</reference>
<dbReference type="AlphaFoldDB" id="A0A6J6QU37"/>
<dbReference type="CDD" id="cd02570">
    <property type="entry name" value="PseudoU_synth_EcTruA"/>
    <property type="match status" value="1"/>
</dbReference>
<sequence>MSSPAPELLPEGGFTRIKCELSYDGSYFSGWNLQPDRRTIQSVVEDLLSRLMAIPVNTMVAGRTDAGVHATGQVFHFDIAQLDRDRWNLTSLMQIANRLLPDEVRLNSLDDAPYGFHARYSALRRNYRYRFADGFKVIPPLARADVAPWQQNLNIDLMNAAVVPLLGTHDFAAFCRKREGATSIRSLEKFEWSRDSDGFAQALVSADAFCHAMVRSLVGAASIVGAGHAEIGWLAELLGGGDRVGRSLSAPARGLTLIGVDYPTGAGLLERAKALTRTGVRSLPGE</sequence>
<dbReference type="SUPFAM" id="SSF55120">
    <property type="entry name" value="Pseudouridine synthase"/>
    <property type="match status" value="1"/>
</dbReference>
<dbReference type="EMBL" id="CAEZUJ010000045">
    <property type="protein sequence ID" value="CAB4604291.1"/>
    <property type="molecule type" value="Genomic_DNA"/>
</dbReference>
<dbReference type="PIRSF" id="PIRSF001430">
    <property type="entry name" value="tRNA_psdUrid_synth"/>
    <property type="match status" value="1"/>
</dbReference>
<evidence type="ECO:0000256" key="1">
    <source>
        <dbReference type="ARBA" id="ARBA00009375"/>
    </source>
</evidence>
<dbReference type="EMBL" id="CAEZZS010000033">
    <property type="protein sequence ID" value="CAB4778156.1"/>
    <property type="molecule type" value="Genomic_DNA"/>
</dbReference>
<organism evidence="6">
    <name type="scientific">freshwater metagenome</name>
    <dbReference type="NCBI Taxonomy" id="449393"/>
    <lineage>
        <taxon>unclassified sequences</taxon>
        <taxon>metagenomes</taxon>
        <taxon>ecological metagenomes</taxon>
    </lineage>
</organism>
<protein>
    <submittedName>
        <fullName evidence="6">Unannotated protein</fullName>
    </submittedName>
</protein>
<dbReference type="FunFam" id="3.30.70.580:FF:000001">
    <property type="entry name" value="tRNA pseudouridine synthase A"/>
    <property type="match status" value="1"/>
</dbReference>
<feature type="domain" description="Pseudouridine synthase I TruA alpha/beta" evidence="4">
    <location>
        <begin position="161"/>
        <end position="263"/>
    </location>
</feature>
<dbReference type="InterPro" id="IPR001406">
    <property type="entry name" value="PsdUridine_synth_TruA"/>
</dbReference>
<dbReference type="Pfam" id="PF01416">
    <property type="entry name" value="PseudoU_synth_1"/>
    <property type="match status" value="2"/>
</dbReference>
<evidence type="ECO:0000313" key="9">
    <source>
        <dbReference type="EMBL" id="CAB5037417.1"/>
    </source>
</evidence>
<dbReference type="InterPro" id="IPR020103">
    <property type="entry name" value="PsdUridine_synth_cat_dom_sf"/>
</dbReference>
<dbReference type="InterPro" id="IPR020095">
    <property type="entry name" value="PsdUridine_synth_TruA_C"/>
</dbReference>
<evidence type="ECO:0000313" key="5">
    <source>
        <dbReference type="EMBL" id="CAB4604291.1"/>
    </source>
</evidence>
<keyword evidence="2" id="KW-0819">tRNA processing</keyword>
<feature type="domain" description="Pseudouridine synthase I TruA alpha/beta" evidence="4">
    <location>
        <begin position="22"/>
        <end position="121"/>
    </location>
</feature>
<dbReference type="InterPro" id="IPR020097">
    <property type="entry name" value="PsdUridine_synth_TruA_a/b_dom"/>
</dbReference>
<evidence type="ECO:0000313" key="7">
    <source>
        <dbReference type="EMBL" id="CAB4778156.1"/>
    </source>
</evidence>
<dbReference type="InterPro" id="IPR020094">
    <property type="entry name" value="TruA/RsuA/RluB/E/F_N"/>
</dbReference>
<dbReference type="Gene3D" id="3.30.70.580">
    <property type="entry name" value="Pseudouridine synthase I, catalytic domain, N-terminal subdomain"/>
    <property type="match status" value="1"/>
</dbReference>
<dbReference type="HAMAP" id="MF_00171">
    <property type="entry name" value="TruA"/>
    <property type="match status" value="1"/>
</dbReference>
<dbReference type="Gene3D" id="3.30.70.660">
    <property type="entry name" value="Pseudouridine synthase I, catalytic domain, C-terminal subdomain"/>
    <property type="match status" value="1"/>
</dbReference>
<dbReference type="GO" id="GO:0009982">
    <property type="term" value="F:pseudouridine synthase activity"/>
    <property type="evidence" value="ECO:0007669"/>
    <property type="project" value="InterPro"/>
</dbReference>
<keyword evidence="3" id="KW-0413">Isomerase</keyword>
<dbReference type="NCBIfam" id="TIGR00071">
    <property type="entry name" value="hisT_truA"/>
    <property type="match status" value="1"/>
</dbReference>
<evidence type="ECO:0000313" key="8">
    <source>
        <dbReference type="EMBL" id="CAB4861891.1"/>
    </source>
</evidence>
<dbReference type="EMBL" id="CAEZYJ010000022">
    <property type="protein sequence ID" value="CAB4714252.1"/>
    <property type="molecule type" value="Genomic_DNA"/>
</dbReference>
<accession>A0A6J6QU37</accession>
<dbReference type="GO" id="GO:0031119">
    <property type="term" value="P:tRNA pseudouridine synthesis"/>
    <property type="evidence" value="ECO:0007669"/>
    <property type="project" value="TreeGrafter"/>
</dbReference>
<proteinExistence type="inferred from homology"/>
<evidence type="ECO:0000256" key="3">
    <source>
        <dbReference type="ARBA" id="ARBA00023235"/>
    </source>
</evidence>
<dbReference type="EMBL" id="CAFBLI010000024">
    <property type="protein sequence ID" value="CAB4861891.1"/>
    <property type="molecule type" value="Genomic_DNA"/>
</dbReference>
<evidence type="ECO:0000313" key="6">
    <source>
        <dbReference type="EMBL" id="CAB4714252.1"/>
    </source>
</evidence>
<gene>
    <name evidence="5" type="ORF">UFOPK1811_01030</name>
    <name evidence="6" type="ORF">UFOPK2659_00273</name>
    <name evidence="7" type="ORF">UFOPK2922_00813</name>
    <name evidence="8" type="ORF">UFOPK3306_00465</name>
    <name evidence="9" type="ORF">UFOPK4209_00588</name>
</gene>
<dbReference type="GO" id="GO:0003723">
    <property type="term" value="F:RNA binding"/>
    <property type="evidence" value="ECO:0007669"/>
    <property type="project" value="InterPro"/>
</dbReference>
<evidence type="ECO:0000259" key="4">
    <source>
        <dbReference type="Pfam" id="PF01416"/>
    </source>
</evidence>
<comment type="similarity">
    <text evidence="1">Belongs to the tRNA pseudouridine synthase TruA family.</text>
</comment>
<dbReference type="PANTHER" id="PTHR11142:SF0">
    <property type="entry name" value="TRNA PSEUDOURIDINE SYNTHASE-LIKE 1"/>
    <property type="match status" value="1"/>
</dbReference>